<sequence>MLTEIRDRSSGWFAWIIAAIIIIPMAFFGVQQYADTQARPTIVEIGDAKITQPDFQARLSQIQNQRLAQNPELASTGILNSKEFKTSVLQSMMNQELVNYVANKFGYEVSDKQVTNEILQDPTFQTDGQFDQDLFNAQMARYGRGGGRTYKTELKSSQRLGQVVSGYEESALVLPGEVRRLLEIQAEQRRFDLITVSQSDFRDQIEVSDTDIEQYYQDNIDQFQNPDRVSVEYVELDIQRVAEGIEIEEAVLQEAYESYKSGYESDETRTTRHILLSTNDGESEAAQLAKAEELVTQLRQGADFATLATENSDDPGSASNGGSLGDVERGEMVPEFDEKTFALTEGEISDPVKTQFGYHIIQVEKINATEPEPFAAKRFELQEEEQLRLAEERVAELAEQMRNLLFENPESLAKAAEMAELEVRSSDLFSRTEGTGIASNEVVREAAFSDAVLTDGYNSELIELTDGVYLALRKKEFNSAAPKQLDEVRAQIKSALINERAIALAKQTGDDLLARANSDWSSLAQDSAVKVETYTVSMLDTERKVSPAVMSEVIKMRLDDTATKVKSFTGLNGDFHIVRLTQIAPGDLANVSDAIKDATRRILRQRNGTAMVEAYIDGLSDQLNLEINEDLL</sequence>
<evidence type="ECO:0000256" key="6">
    <source>
        <dbReference type="ARBA" id="ARBA00023136"/>
    </source>
</evidence>
<evidence type="ECO:0000313" key="17">
    <source>
        <dbReference type="Proteomes" id="UP000614811"/>
    </source>
</evidence>
<dbReference type="Gene3D" id="1.10.4030.10">
    <property type="entry name" value="Porin chaperone SurA, peptide-binding domain"/>
    <property type="match status" value="1"/>
</dbReference>
<gene>
    <name evidence="16" type="primary">ppiD</name>
    <name evidence="16" type="ORF">GCM10008090_05810</name>
</gene>
<dbReference type="PANTHER" id="PTHR47529">
    <property type="entry name" value="PEPTIDYL-PROLYL CIS-TRANS ISOMERASE D"/>
    <property type="match status" value="1"/>
</dbReference>
<keyword evidence="11 16" id="KW-0413">Isomerase</keyword>
<evidence type="ECO:0000256" key="9">
    <source>
        <dbReference type="ARBA" id="ARBA00040743"/>
    </source>
</evidence>
<dbReference type="AlphaFoldDB" id="A0A918RJZ2"/>
<keyword evidence="11" id="KW-0697">Rotamase</keyword>
<accession>A0A918RJZ2</accession>
<comment type="subcellular location">
    <subcellularLocation>
        <location evidence="1">Cell inner membrane</location>
        <topology evidence="1">Single-pass type II membrane protein</topology>
        <orientation evidence="1">Periplasmic side</orientation>
    </subcellularLocation>
</comment>
<evidence type="ECO:0000256" key="14">
    <source>
        <dbReference type="SAM" id="Phobius"/>
    </source>
</evidence>
<reference evidence="16" key="1">
    <citation type="journal article" date="2014" name="Int. J. Syst. Evol. Microbiol.">
        <title>Complete genome sequence of Corynebacterium casei LMG S-19264T (=DSM 44701T), isolated from a smear-ripened cheese.</title>
        <authorList>
            <consortium name="US DOE Joint Genome Institute (JGI-PGF)"/>
            <person name="Walter F."/>
            <person name="Albersmeier A."/>
            <person name="Kalinowski J."/>
            <person name="Ruckert C."/>
        </authorList>
    </citation>
    <scope>NUCLEOTIDE SEQUENCE</scope>
    <source>
        <strain evidence="16">KCTC 12711</strain>
    </source>
</reference>
<organism evidence="16 17">
    <name type="scientific">Arenicella chitinivorans</name>
    <dbReference type="NCBI Taxonomy" id="1329800"/>
    <lineage>
        <taxon>Bacteria</taxon>
        <taxon>Pseudomonadati</taxon>
        <taxon>Pseudomonadota</taxon>
        <taxon>Gammaproteobacteria</taxon>
        <taxon>Arenicellales</taxon>
        <taxon>Arenicellaceae</taxon>
        <taxon>Arenicella</taxon>
    </lineage>
</organism>
<dbReference type="Gene3D" id="3.10.50.40">
    <property type="match status" value="1"/>
</dbReference>
<keyword evidence="3" id="KW-0997">Cell inner membrane</keyword>
<keyword evidence="2" id="KW-1003">Cell membrane</keyword>
<dbReference type="GO" id="GO:0003755">
    <property type="term" value="F:peptidyl-prolyl cis-trans isomerase activity"/>
    <property type="evidence" value="ECO:0007669"/>
    <property type="project" value="UniProtKB-KW"/>
</dbReference>
<dbReference type="Pfam" id="PF13624">
    <property type="entry name" value="SurA_N_3"/>
    <property type="match status" value="1"/>
</dbReference>
<feature type="transmembrane region" description="Helical" evidence="14">
    <location>
        <begin position="12"/>
        <end position="30"/>
    </location>
</feature>
<keyword evidence="12" id="KW-0175">Coiled coil</keyword>
<comment type="similarity">
    <text evidence="8">Belongs to the PpiD chaperone family.</text>
</comment>
<proteinExistence type="inferred from homology"/>
<name>A0A918RJZ2_9GAMM</name>
<evidence type="ECO:0000256" key="10">
    <source>
        <dbReference type="ARBA" id="ARBA00042775"/>
    </source>
</evidence>
<keyword evidence="6 14" id="KW-0472">Membrane</keyword>
<feature type="region of interest" description="Disordered" evidence="13">
    <location>
        <begin position="308"/>
        <end position="328"/>
    </location>
</feature>
<dbReference type="InterPro" id="IPR027304">
    <property type="entry name" value="Trigger_fact/SurA_dom_sf"/>
</dbReference>
<evidence type="ECO:0000256" key="13">
    <source>
        <dbReference type="SAM" id="MobiDB-lite"/>
    </source>
</evidence>
<dbReference type="InterPro" id="IPR052029">
    <property type="entry name" value="PpiD_chaperone"/>
</dbReference>
<evidence type="ECO:0000256" key="7">
    <source>
        <dbReference type="ARBA" id="ARBA00023186"/>
    </source>
</evidence>
<dbReference type="SUPFAM" id="SSF109998">
    <property type="entry name" value="Triger factor/SurA peptide-binding domain-like"/>
    <property type="match status" value="1"/>
</dbReference>
<comment type="caution">
    <text evidence="16">The sequence shown here is derived from an EMBL/GenBank/DDBJ whole genome shotgun (WGS) entry which is preliminary data.</text>
</comment>
<protein>
    <recommendedName>
        <fullName evidence="9">Periplasmic chaperone PpiD</fullName>
    </recommendedName>
    <alternativeName>
        <fullName evidence="10">Periplasmic folding chaperone</fullName>
    </alternativeName>
</protein>
<reference evidence="16" key="2">
    <citation type="submission" date="2020-09" db="EMBL/GenBank/DDBJ databases">
        <authorList>
            <person name="Sun Q."/>
            <person name="Kim S."/>
        </authorList>
    </citation>
    <scope>NUCLEOTIDE SEQUENCE</scope>
    <source>
        <strain evidence="16">KCTC 12711</strain>
    </source>
</reference>
<keyword evidence="5 14" id="KW-1133">Transmembrane helix</keyword>
<dbReference type="PROSITE" id="PS01096">
    <property type="entry name" value="PPIC_PPIASE_1"/>
    <property type="match status" value="1"/>
</dbReference>
<feature type="domain" description="PpiC" evidence="15">
    <location>
        <begin position="266"/>
        <end position="365"/>
    </location>
</feature>
<evidence type="ECO:0000256" key="8">
    <source>
        <dbReference type="ARBA" id="ARBA00038408"/>
    </source>
</evidence>
<dbReference type="InterPro" id="IPR046357">
    <property type="entry name" value="PPIase_dom_sf"/>
</dbReference>
<dbReference type="Pfam" id="PF00639">
    <property type="entry name" value="Rotamase"/>
    <property type="match status" value="1"/>
</dbReference>
<dbReference type="RefSeq" id="WP_189398496.1">
    <property type="nucleotide sequence ID" value="NZ_BMXA01000001.1"/>
</dbReference>
<evidence type="ECO:0000256" key="11">
    <source>
        <dbReference type="PROSITE-ProRule" id="PRU00278"/>
    </source>
</evidence>
<keyword evidence="4 14" id="KW-0812">Transmembrane</keyword>
<dbReference type="InterPro" id="IPR000297">
    <property type="entry name" value="PPIase_PpiC"/>
</dbReference>
<evidence type="ECO:0000256" key="4">
    <source>
        <dbReference type="ARBA" id="ARBA00022692"/>
    </source>
</evidence>
<feature type="coiled-coil region" evidence="12">
    <location>
        <begin position="380"/>
        <end position="407"/>
    </location>
</feature>
<evidence type="ECO:0000256" key="5">
    <source>
        <dbReference type="ARBA" id="ARBA00022989"/>
    </source>
</evidence>
<dbReference type="GO" id="GO:0005886">
    <property type="term" value="C:plasma membrane"/>
    <property type="evidence" value="ECO:0007669"/>
    <property type="project" value="UniProtKB-SubCell"/>
</dbReference>
<dbReference type="Proteomes" id="UP000614811">
    <property type="component" value="Unassembled WGS sequence"/>
</dbReference>
<evidence type="ECO:0000256" key="1">
    <source>
        <dbReference type="ARBA" id="ARBA00004382"/>
    </source>
</evidence>
<dbReference type="PROSITE" id="PS50198">
    <property type="entry name" value="PPIC_PPIASE_2"/>
    <property type="match status" value="1"/>
</dbReference>
<dbReference type="SUPFAM" id="SSF54534">
    <property type="entry name" value="FKBP-like"/>
    <property type="match status" value="1"/>
</dbReference>
<keyword evidence="17" id="KW-1185">Reference proteome</keyword>
<evidence type="ECO:0000256" key="2">
    <source>
        <dbReference type="ARBA" id="ARBA00022475"/>
    </source>
</evidence>
<evidence type="ECO:0000256" key="12">
    <source>
        <dbReference type="SAM" id="Coils"/>
    </source>
</evidence>
<dbReference type="InterPro" id="IPR023058">
    <property type="entry name" value="PPIase_PpiC_CS"/>
</dbReference>
<dbReference type="EMBL" id="BMXA01000001">
    <property type="protein sequence ID" value="GGZ99986.1"/>
    <property type="molecule type" value="Genomic_DNA"/>
</dbReference>
<dbReference type="PANTHER" id="PTHR47529:SF1">
    <property type="entry name" value="PERIPLASMIC CHAPERONE PPID"/>
    <property type="match status" value="1"/>
</dbReference>
<evidence type="ECO:0000313" key="16">
    <source>
        <dbReference type="EMBL" id="GGZ99986.1"/>
    </source>
</evidence>
<evidence type="ECO:0000256" key="3">
    <source>
        <dbReference type="ARBA" id="ARBA00022519"/>
    </source>
</evidence>
<keyword evidence="7" id="KW-0143">Chaperone</keyword>
<evidence type="ECO:0000259" key="15">
    <source>
        <dbReference type="PROSITE" id="PS50198"/>
    </source>
</evidence>